<reference evidence="2 3" key="1">
    <citation type="submission" date="2023-03" db="EMBL/GenBank/DDBJ databases">
        <title>WGS of Gossypium arboreum.</title>
        <authorList>
            <person name="Yu D."/>
        </authorList>
    </citation>
    <scope>NUCLEOTIDE SEQUENCE [LARGE SCALE GENOMIC DNA]</scope>
    <source>
        <tissue evidence="2">Leaf</tissue>
    </source>
</reference>
<feature type="domain" description="DUF4283" evidence="1">
    <location>
        <begin position="106"/>
        <end position="182"/>
    </location>
</feature>
<accession>A0ABR0QIR2</accession>
<evidence type="ECO:0000313" key="2">
    <source>
        <dbReference type="EMBL" id="KAK5839205.1"/>
    </source>
</evidence>
<comment type="caution">
    <text evidence="2">The sequence shown here is derived from an EMBL/GenBank/DDBJ whole genome shotgun (WGS) entry which is preliminary data.</text>
</comment>
<keyword evidence="3" id="KW-1185">Reference proteome</keyword>
<evidence type="ECO:0000259" key="1">
    <source>
        <dbReference type="Pfam" id="PF14111"/>
    </source>
</evidence>
<dbReference type="Pfam" id="PF14111">
    <property type="entry name" value="DUF4283"/>
    <property type="match status" value="1"/>
</dbReference>
<organism evidence="2 3">
    <name type="scientific">Gossypium arboreum</name>
    <name type="common">Tree cotton</name>
    <name type="synonym">Gossypium nanking</name>
    <dbReference type="NCBI Taxonomy" id="29729"/>
    <lineage>
        <taxon>Eukaryota</taxon>
        <taxon>Viridiplantae</taxon>
        <taxon>Streptophyta</taxon>
        <taxon>Embryophyta</taxon>
        <taxon>Tracheophyta</taxon>
        <taxon>Spermatophyta</taxon>
        <taxon>Magnoliopsida</taxon>
        <taxon>eudicotyledons</taxon>
        <taxon>Gunneridae</taxon>
        <taxon>Pentapetalae</taxon>
        <taxon>rosids</taxon>
        <taxon>malvids</taxon>
        <taxon>Malvales</taxon>
        <taxon>Malvaceae</taxon>
        <taxon>Malvoideae</taxon>
        <taxon>Gossypium</taxon>
    </lineage>
</organism>
<sequence>MSNSLCENVDPGLSTVEEMILKKVRFRDKKKATSNDMLIELPLDQPTSWRDMLASQSSKGDSNVDGKEVIDFLEGDIQKSVVNGMPSITFSDQIHQILIQGMNNNVILKLLGCNIGFSILQNKIYSIWRPSGPIHMMDIENDYFLVKFHNKLDCDNALSEGSWTIFGQYLTVQPWTRAFDSTQAYPSVVVAWIRLPALPSYLYNRKSITEIGELVGKVVKLDMNTDSRTRGLFARMAVYVDLEKPLVSQILVNGRTQMVEYESLSTIYFHCGRYGHVENMCNFKIPESTVVDRELADLQRSKRKELLIEGQRKTFSRKRQAEINKKISNGNFKESGPKISLGPNNKKNKEQFLGSSSAHMISNRIVQNSEAFTSGLGLGVSSPKQGSFAPNSNSRPFAVPVVVPEQAIDEVILHEERETSVLQSTPSLKEVVRGEEVVEVGNLDSEKYTTVVFFENKEPFSMNTLLDQKGFLDSSKEMKFRSRSNNQNKRFHGTNAVEFFERLYRETLLTLRGTPSFGFPNLNPSEVSFLEADITNEEIRRALFDMAPLKAPGSNGYHAIFFQSQWDIIGRDVCQLVKEVFFGRKIQEKLNNTLIVLIPKKENSKDFNQFWPINLCSVLYKLIMKVIANMFKVVFPKLISQEQTGFITGRNISVNIILA</sequence>
<name>A0ABR0QIR2_GOSAR</name>
<dbReference type="InterPro" id="IPR025558">
    <property type="entry name" value="DUF4283"/>
</dbReference>
<protein>
    <recommendedName>
        <fullName evidence="1">DUF4283 domain-containing protein</fullName>
    </recommendedName>
</protein>
<dbReference type="InterPro" id="IPR040256">
    <property type="entry name" value="At4g02000-like"/>
</dbReference>
<evidence type="ECO:0000313" key="3">
    <source>
        <dbReference type="Proteomes" id="UP001358586"/>
    </source>
</evidence>
<dbReference type="EMBL" id="JARKNE010000003">
    <property type="protein sequence ID" value="KAK5839205.1"/>
    <property type="molecule type" value="Genomic_DNA"/>
</dbReference>
<dbReference type="PANTHER" id="PTHR31286:SF173">
    <property type="entry name" value="DUF4283 DOMAIN-CONTAINING PROTEIN"/>
    <property type="match status" value="1"/>
</dbReference>
<dbReference type="Proteomes" id="UP001358586">
    <property type="component" value="Chromosome 3"/>
</dbReference>
<gene>
    <name evidence="2" type="ORF">PVK06_007977</name>
</gene>
<proteinExistence type="predicted"/>
<dbReference type="PANTHER" id="PTHR31286">
    <property type="entry name" value="GLYCINE-RICH CELL WALL STRUCTURAL PROTEIN 1.8-LIKE"/>
    <property type="match status" value="1"/>
</dbReference>